<dbReference type="AlphaFoldDB" id="A0A2I4B1Y4"/>
<dbReference type="PROSITE" id="PS01186">
    <property type="entry name" value="EGF_2"/>
    <property type="match status" value="1"/>
</dbReference>
<dbReference type="PANTHER" id="PTHR10740">
    <property type="entry name" value="TRANSFORMING GROWTH FACTOR ALPHA"/>
    <property type="match status" value="1"/>
</dbReference>
<dbReference type="GO" id="GO:0007173">
    <property type="term" value="P:epidermal growth factor receptor signaling pathway"/>
    <property type="evidence" value="ECO:0007669"/>
    <property type="project" value="TreeGrafter"/>
</dbReference>
<dbReference type="Proteomes" id="UP000192220">
    <property type="component" value="Unplaced"/>
</dbReference>
<dbReference type="Gene3D" id="2.10.25.10">
    <property type="entry name" value="Laminin"/>
    <property type="match status" value="1"/>
</dbReference>
<organism evidence="11 12">
    <name type="scientific">Austrofundulus limnaeus</name>
    <name type="common">Annual killifish</name>
    <dbReference type="NCBI Taxonomy" id="52670"/>
    <lineage>
        <taxon>Eukaryota</taxon>
        <taxon>Metazoa</taxon>
        <taxon>Chordata</taxon>
        <taxon>Craniata</taxon>
        <taxon>Vertebrata</taxon>
        <taxon>Euteleostomi</taxon>
        <taxon>Actinopterygii</taxon>
        <taxon>Neopterygii</taxon>
        <taxon>Teleostei</taxon>
        <taxon>Neoteleostei</taxon>
        <taxon>Acanthomorphata</taxon>
        <taxon>Ovalentaria</taxon>
        <taxon>Atherinomorphae</taxon>
        <taxon>Cyprinodontiformes</taxon>
        <taxon>Rivulidae</taxon>
        <taxon>Austrofundulus</taxon>
    </lineage>
</organism>
<evidence type="ECO:0000259" key="10">
    <source>
        <dbReference type="PROSITE" id="PS50026"/>
    </source>
</evidence>
<dbReference type="PROSITE" id="PS50026">
    <property type="entry name" value="EGF_3"/>
    <property type="match status" value="1"/>
</dbReference>
<feature type="transmembrane region" description="Helical" evidence="8">
    <location>
        <begin position="191"/>
        <end position="213"/>
    </location>
</feature>
<keyword evidence="4" id="KW-0339">Growth factor</keyword>
<keyword evidence="5 7" id="KW-1015">Disulfide bond</keyword>
<evidence type="ECO:0000256" key="4">
    <source>
        <dbReference type="ARBA" id="ARBA00023030"/>
    </source>
</evidence>
<dbReference type="InterPro" id="IPR000742">
    <property type="entry name" value="EGF"/>
</dbReference>
<keyword evidence="2" id="KW-0964">Secreted</keyword>
<proteinExistence type="predicted"/>
<keyword evidence="11" id="KW-1185">Reference proteome</keyword>
<dbReference type="OrthoDB" id="9946464at2759"/>
<feature type="disulfide bond" evidence="7">
    <location>
        <begin position="161"/>
        <end position="170"/>
    </location>
</feature>
<accession>A0A2I4B1Y4</accession>
<evidence type="ECO:0000256" key="3">
    <source>
        <dbReference type="ARBA" id="ARBA00022536"/>
    </source>
</evidence>
<dbReference type="GeneID" id="106516091"/>
<evidence type="ECO:0000256" key="9">
    <source>
        <dbReference type="SAM" id="SignalP"/>
    </source>
</evidence>
<feature type="signal peptide" evidence="9">
    <location>
        <begin position="1"/>
        <end position="20"/>
    </location>
</feature>
<dbReference type="PRINTS" id="PR00009">
    <property type="entry name" value="EGFTGF"/>
</dbReference>
<evidence type="ECO:0000256" key="2">
    <source>
        <dbReference type="ARBA" id="ARBA00022525"/>
    </source>
</evidence>
<gene>
    <name evidence="12" type="primary">tgfa</name>
</gene>
<protein>
    <submittedName>
        <fullName evidence="12">Protransforming growth factor alpha</fullName>
    </submittedName>
</protein>
<keyword evidence="8" id="KW-1133">Transmembrane helix</keyword>
<dbReference type="PANTHER" id="PTHR10740:SF1">
    <property type="entry name" value="PROTRANSFORMING GROWTH FACTOR ALPHA"/>
    <property type="match status" value="1"/>
</dbReference>
<keyword evidence="8" id="KW-0472">Membrane</keyword>
<reference evidence="12" key="1">
    <citation type="submission" date="2025-08" db="UniProtKB">
        <authorList>
            <consortium name="RefSeq"/>
        </authorList>
    </citation>
    <scope>IDENTIFICATION</scope>
</reference>
<dbReference type="RefSeq" id="XP_013861732.1">
    <property type="nucleotide sequence ID" value="XM_014006278.1"/>
</dbReference>
<evidence type="ECO:0000256" key="1">
    <source>
        <dbReference type="ARBA" id="ARBA00004239"/>
    </source>
</evidence>
<evidence type="ECO:0000313" key="11">
    <source>
        <dbReference type="Proteomes" id="UP000192220"/>
    </source>
</evidence>
<dbReference type="InParanoid" id="A0A2I4B1Y4"/>
<dbReference type="GO" id="GO:0005615">
    <property type="term" value="C:extracellular space"/>
    <property type="evidence" value="ECO:0007669"/>
    <property type="project" value="TreeGrafter"/>
</dbReference>
<keyword evidence="3 7" id="KW-0245">EGF-like domain</keyword>
<dbReference type="KEGG" id="alim:106516091"/>
<dbReference type="PROSITE" id="PS00022">
    <property type="entry name" value="EGF_1"/>
    <property type="match status" value="1"/>
</dbReference>
<dbReference type="GO" id="GO:0051781">
    <property type="term" value="P:positive regulation of cell division"/>
    <property type="evidence" value="ECO:0007669"/>
    <property type="project" value="UniProtKB-KW"/>
</dbReference>
<feature type="chain" id="PRO_5014122948" evidence="9">
    <location>
        <begin position="21"/>
        <end position="242"/>
    </location>
</feature>
<keyword evidence="8" id="KW-0812">Transmembrane</keyword>
<sequence length="242" mass="26333">MFWILWDALFLLGGPLFTFGTGPGSSTIVKANISIDSNSPAAPNSSSSNSLMAAGKDALTTDIPTYKGSLVSSEPRWTHQTIIDATVSVNVTSAEETYNSTSSSRMSSTKRPAAANNHPVKKFVAAAVRSHFDDCPDSHQHFCFHGTCRFLILEETAACVCHPGFVGLRCEHADLLAVVATNHRQQAVATVLVLCVIGCVLIMVLCSFLHCWWRQDCRRRSRAHLYVTEKNAASCYPPESVV</sequence>
<name>A0A2I4B1Y4_AUSLI</name>
<dbReference type="CTD" id="7039"/>
<dbReference type="SUPFAM" id="SSF57196">
    <property type="entry name" value="EGF/Laminin"/>
    <property type="match status" value="1"/>
</dbReference>
<evidence type="ECO:0000256" key="8">
    <source>
        <dbReference type="SAM" id="Phobius"/>
    </source>
</evidence>
<comment type="caution">
    <text evidence="7">Lacks conserved residue(s) required for the propagation of feature annotation.</text>
</comment>
<keyword evidence="6" id="KW-0497">Mitogen</keyword>
<dbReference type="GO" id="GO:0008284">
    <property type="term" value="P:positive regulation of cell population proliferation"/>
    <property type="evidence" value="ECO:0007669"/>
    <property type="project" value="TreeGrafter"/>
</dbReference>
<dbReference type="STRING" id="52670.A0A2I4B1Y4"/>
<keyword evidence="9" id="KW-0732">Signal</keyword>
<dbReference type="GO" id="GO:0008083">
    <property type="term" value="F:growth factor activity"/>
    <property type="evidence" value="ECO:0007669"/>
    <property type="project" value="UniProtKB-KW"/>
</dbReference>
<comment type="subcellular location">
    <subcellularLocation>
        <location evidence="1">Secreted</location>
        <location evidence="1">Extracellular space</location>
    </subcellularLocation>
</comment>
<dbReference type="GO" id="GO:0005154">
    <property type="term" value="F:epidermal growth factor receptor binding"/>
    <property type="evidence" value="ECO:0007669"/>
    <property type="project" value="TreeGrafter"/>
</dbReference>
<dbReference type="SMART" id="SM00181">
    <property type="entry name" value="EGF"/>
    <property type="match status" value="1"/>
</dbReference>
<dbReference type="FunFam" id="2.10.25.10:FF:000182">
    <property type="entry name" value="Protransforming growth factor alpha"/>
    <property type="match status" value="1"/>
</dbReference>
<evidence type="ECO:0000313" key="12">
    <source>
        <dbReference type="RefSeq" id="XP_013861732.1"/>
    </source>
</evidence>
<evidence type="ECO:0000256" key="5">
    <source>
        <dbReference type="ARBA" id="ARBA00023157"/>
    </source>
</evidence>
<evidence type="ECO:0000256" key="6">
    <source>
        <dbReference type="ARBA" id="ARBA00023246"/>
    </source>
</evidence>
<evidence type="ECO:0000256" key="7">
    <source>
        <dbReference type="PROSITE-ProRule" id="PRU00076"/>
    </source>
</evidence>
<feature type="domain" description="EGF-like" evidence="10">
    <location>
        <begin position="131"/>
        <end position="171"/>
    </location>
</feature>
<dbReference type="GO" id="GO:0045840">
    <property type="term" value="P:positive regulation of mitotic nuclear division"/>
    <property type="evidence" value="ECO:0007669"/>
    <property type="project" value="TreeGrafter"/>
</dbReference>